<evidence type="ECO:0000313" key="5">
    <source>
        <dbReference type="Proteomes" id="UP000030781"/>
    </source>
</evidence>
<name>M3TLH9_ENTH1</name>
<feature type="compositionally biased region" description="Low complexity" evidence="1">
    <location>
        <begin position="302"/>
        <end position="311"/>
    </location>
</feature>
<dbReference type="Pfam" id="PF05707">
    <property type="entry name" value="Zot"/>
    <property type="match status" value="1"/>
</dbReference>
<accession>M3TLH9</accession>
<dbReference type="InterPro" id="IPR027417">
    <property type="entry name" value="P-loop_NTPase"/>
</dbReference>
<reference evidence="4 5" key="1">
    <citation type="submission" date="2013-01" db="EMBL/GenBank/DDBJ databases">
        <authorList>
            <person name="Hannick L."/>
            <person name="Zafar N."/>
            <person name="Lorenzi H."/>
            <person name="Ali I.A."/>
            <person name="Petri W.P."/>
            <person name="Caler E."/>
        </authorList>
    </citation>
    <scope>NUCLEOTIDE SEQUENCE [LARGE SCALE GENOMIC DNA]</scope>
    <source>
        <strain evidence="5">HM3:IMSS-B</strain>
    </source>
</reference>
<keyword evidence="2" id="KW-0732">Signal</keyword>
<sequence>MGIYRWYSAALLVVAFSTSANAVTITVPVAKKSVQDLLNAANPVLNENPLGYVQAYDSPFQYQQRPYSVPVQQKITIPSSAVKSAVKSALKTNAAAVAMHGAMAVSVAAVGWVIDEAGQPVKKVDGQPANTDPTKSEYNWTVSGYTENHSTPAAACQSYGNRIKSDATLASADAKYVSDTEFQCSVVTYYNPSFPTKYTAQLLRSGSKCPSTTTYSASTGACLAQGIAPLSDTDYNALDSYIDGQTAQFRADLLKQSCEGSLSPSRCYQSLQDAASFINSGPSSIQGPTSSSTTTHNNPDGTSSISTTTSDTKFKAEYNSDGATLKPEKTTTTRNPDGSTTQTVEKEEDNSTTVQNPGDSEEEQEDPLDKDYTFTNPDMPEVPSFYEQKYPDGLKSVWDDNKSRFDNSAFISFMKSFVPSLLAKIVAFAEWILLVFKQVFIDIYNLLTDIPCWLLDQVLQMASSALNAIEIPFNPQSYLGAIGGDLANMLGMIGLTQGLTIITSALVPGGGKSYESVAFHVIPAVVEQGRKVITNLPLNLESWEAYFPGSTKLIEIRRPVLERSEVNGTEVSKTVHPFSRLEHFGDEWRHPKDGIGPLYIIDECHKPLPLRGTPVEVEEWFAEHRHELADVLLITQSYGKINKAIRDAVQLVYRVKKATAFGKNDRYIRKVQDGLRGEVVNTQIREYESKFFPLYKSHTKSNKSAQEALANDVVPIWKRWPFKGAAICFVVVIAMATYNLTKEKKKPLPKVVEQHQPAVQQQPSPASQPKPQEVAKVEAQPRGPSQKMHPYEGLEMHLSAVLQGKRYVDGQERNYLLGYVQIAQNGQPIRMVSFDDLRTAGYQIQYESPTVVSVTYKGFDIGYVVADLSTISLGKNLPGANSVAAKE</sequence>
<dbReference type="Proteomes" id="UP000030781">
    <property type="component" value="Unassembled WGS sequence"/>
</dbReference>
<feature type="compositionally biased region" description="Polar residues" evidence="1">
    <location>
        <begin position="332"/>
        <end position="343"/>
    </location>
</feature>
<gene>
    <name evidence="4" type="ORF">EHI8A_100330</name>
</gene>
<dbReference type="InterPro" id="IPR008900">
    <property type="entry name" value="Zot_N"/>
</dbReference>
<dbReference type="Gene3D" id="3.40.50.300">
    <property type="entry name" value="P-loop containing nucleotide triphosphate hydrolases"/>
    <property type="match status" value="1"/>
</dbReference>
<evidence type="ECO:0000256" key="1">
    <source>
        <dbReference type="SAM" id="MobiDB-lite"/>
    </source>
</evidence>
<evidence type="ECO:0000259" key="3">
    <source>
        <dbReference type="Pfam" id="PF05707"/>
    </source>
</evidence>
<proteinExistence type="predicted"/>
<dbReference type="EMBL" id="KB610369">
    <property type="protein sequence ID" value="EMH76288.1"/>
    <property type="molecule type" value="Genomic_DNA"/>
</dbReference>
<evidence type="ECO:0000256" key="2">
    <source>
        <dbReference type="SAM" id="SignalP"/>
    </source>
</evidence>
<feature type="chain" id="PRO_5004039981" evidence="2">
    <location>
        <begin position="23"/>
        <end position="887"/>
    </location>
</feature>
<feature type="domain" description="Zona occludens toxin N-terminal" evidence="3">
    <location>
        <begin position="508"/>
        <end position="700"/>
    </location>
</feature>
<feature type="signal peptide" evidence="2">
    <location>
        <begin position="1"/>
        <end position="22"/>
    </location>
</feature>
<protein>
    <submittedName>
        <fullName evidence="4">Zonula occludens toxin, putative</fullName>
    </submittedName>
</protein>
<evidence type="ECO:0000313" key="4">
    <source>
        <dbReference type="EMBL" id="EMH76288.1"/>
    </source>
</evidence>
<dbReference type="AlphaFoldDB" id="M3TLH9"/>
<dbReference type="VEuPathDB" id="AmoebaDB:EHI8A_100330"/>
<feature type="compositionally biased region" description="Polar residues" evidence="1">
    <location>
        <begin position="279"/>
        <end position="288"/>
    </location>
</feature>
<feature type="compositionally biased region" description="Low complexity" evidence="1">
    <location>
        <begin position="749"/>
        <end position="772"/>
    </location>
</feature>
<feature type="region of interest" description="Disordered" evidence="1">
    <location>
        <begin position="279"/>
        <end position="386"/>
    </location>
</feature>
<feature type="region of interest" description="Disordered" evidence="1">
    <location>
        <begin position="749"/>
        <end position="789"/>
    </location>
</feature>
<organism evidence="4 5">
    <name type="scientific">Entamoeba histolytica HM-1:IMSS-B</name>
    <dbReference type="NCBI Taxonomy" id="885319"/>
    <lineage>
        <taxon>Eukaryota</taxon>
        <taxon>Amoebozoa</taxon>
        <taxon>Evosea</taxon>
        <taxon>Archamoebae</taxon>
        <taxon>Mastigamoebida</taxon>
        <taxon>Entamoebidae</taxon>
        <taxon>Entamoeba</taxon>
    </lineage>
</organism>